<evidence type="ECO:0000313" key="1">
    <source>
        <dbReference type="EMBL" id="TET46322.1"/>
    </source>
</evidence>
<dbReference type="EMBL" id="SOJN01000057">
    <property type="protein sequence ID" value="TET46322.1"/>
    <property type="molecule type" value="Genomic_DNA"/>
</dbReference>
<dbReference type="InterPro" id="IPR052341">
    <property type="entry name" value="LOG_family_nucleotidases"/>
</dbReference>
<dbReference type="InterPro" id="IPR041164">
    <property type="entry name" value="LDcluster4"/>
</dbReference>
<dbReference type="PANTHER" id="PTHR43393">
    <property type="entry name" value="CYTOKININ RIBOSIDE 5'-MONOPHOSPHATE PHOSPHORIBOHYDROLASE"/>
    <property type="match status" value="1"/>
</dbReference>
<dbReference type="GO" id="GO:0005829">
    <property type="term" value="C:cytosol"/>
    <property type="evidence" value="ECO:0007669"/>
    <property type="project" value="TreeGrafter"/>
</dbReference>
<organism evidence="1 2">
    <name type="scientific">candidate division TA06 bacterium</name>
    <dbReference type="NCBI Taxonomy" id="2250710"/>
    <lineage>
        <taxon>Bacteria</taxon>
        <taxon>Bacteria division TA06</taxon>
    </lineage>
</organism>
<dbReference type="Pfam" id="PF18306">
    <property type="entry name" value="LDcluster4"/>
    <property type="match status" value="1"/>
</dbReference>
<dbReference type="InterPro" id="IPR005268">
    <property type="entry name" value="CHP00725"/>
</dbReference>
<sequence length="150" mass="15641">MRKKVVGVIGASSCPQAILEVAEKVGEEIGRRGAVLVCGGLGGVMEAACRGAKKEGGTTVGIIPYKDAQRANSFVDVVIATGIGEARNAVIINSSDGLIAVSGKYGTLSEIAFALKLGKPIVGISTWNIDDRMERVKDPVEAVNLIFEKI</sequence>
<dbReference type="PANTHER" id="PTHR43393:SF3">
    <property type="entry name" value="LYSINE DECARBOXYLASE-LIKE PROTEIN"/>
    <property type="match status" value="1"/>
</dbReference>
<evidence type="ECO:0000313" key="2">
    <source>
        <dbReference type="Proteomes" id="UP000315525"/>
    </source>
</evidence>
<dbReference type="Gene3D" id="3.40.50.450">
    <property type="match status" value="1"/>
</dbReference>
<dbReference type="NCBIfam" id="TIGR00725">
    <property type="entry name" value="TIGR00725 family protein"/>
    <property type="match status" value="1"/>
</dbReference>
<dbReference type="Proteomes" id="UP000315525">
    <property type="component" value="Unassembled WGS sequence"/>
</dbReference>
<proteinExistence type="predicted"/>
<name>A0A523UUT5_UNCT6</name>
<gene>
    <name evidence="1" type="ORF">E3J62_04535</name>
</gene>
<accession>A0A523UUT5</accession>
<protein>
    <submittedName>
        <fullName evidence="1">TIGR00725 family protein</fullName>
    </submittedName>
</protein>
<dbReference type="SUPFAM" id="SSF102405">
    <property type="entry name" value="MCP/YpsA-like"/>
    <property type="match status" value="1"/>
</dbReference>
<reference evidence="1 2" key="1">
    <citation type="submission" date="2019-03" db="EMBL/GenBank/DDBJ databases">
        <title>Metabolic potential of uncultured bacteria and archaea associated with petroleum seepage in deep-sea sediments.</title>
        <authorList>
            <person name="Dong X."/>
            <person name="Hubert C."/>
        </authorList>
    </citation>
    <scope>NUCLEOTIDE SEQUENCE [LARGE SCALE GENOMIC DNA]</scope>
    <source>
        <strain evidence="1">E44_bin18</strain>
    </source>
</reference>
<dbReference type="AlphaFoldDB" id="A0A523UUT5"/>
<comment type="caution">
    <text evidence="1">The sequence shown here is derived from an EMBL/GenBank/DDBJ whole genome shotgun (WGS) entry which is preliminary data.</text>
</comment>